<dbReference type="RefSeq" id="WP_013550469.1">
    <property type="nucleotide sequence ID" value="NC_014934.1"/>
</dbReference>
<reference evidence="1 2" key="1">
    <citation type="journal article" date="2010" name="Stand. Genomic Sci.">
        <title>Complete genome sequence of Cellulophaga algicola type strain (IC166).</title>
        <authorList>
            <person name="Abt B."/>
            <person name="Lu M."/>
            <person name="Misra M."/>
            <person name="Han C."/>
            <person name="Nolan M."/>
            <person name="Lucas S."/>
            <person name="Hammon N."/>
            <person name="Deshpande S."/>
            <person name="Cheng J.F."/>
            <person name="Tapia R."/>
            <person name="Goodwin L."/>
            <person name="Pitluck S."/>
            <person name="Liolios K."/>
            <person name="Pagani I."/>
            <person name="Ivanova N."/>
            <person name="Mavromatis K."/>
            <person name="Ovchinikova G."/>
            <person name="Pati A."/>
            <person name="Chen A."/>
            <person name="Palaniappan K."/>
            <person name="Land M."/>
            <person name="Hauser L."/>
            <person name="Chang Y.J."/>
            <person name="Jeffries C.D."/>
            <person name="Detter J.C."/>
            <person name="Brambilla E."/>
            <person name="Rohde M."/>
            <person name="Tindall B.J."/>
            <person name="Goker M."/>
            <person name="Woyke T."/>
            <person name="Bristow J."/>
            <person name="Eisen J.A."/>
            <person name="Markowitz V."/>
            <person name="Hugenholtz P."/>
            <person name="Kyrpides N.C."/>
            <person name="Klenk H.P."/>
            <person name="Lapidus A."/>
        </authorList>
    </citation>
    <scope>NUCLEOTIDE SEQUENCE [LARGE SCALE GENOMIC DNA]</scope>
    <source>
        <strain evidence="2">DSM 14237 / IC166 / ACAM 630</strain>
    </source>
</reference>
<evidence type="ECO:0000313" key="2">
    <source>
        <dbReference type="Proteomes" id="UP000008634"/>
    </source>
</evidence>
<protein>
    <submittedName>
        <fullName evidence="1">Uncharacterized protein</fullName>
    </submittedName>
</protein>
<dbReference type="STRING" id="688270.Celal_1686"/>
<dbReference type="OrthoDB" id="767755at2"/>
<dbReference type="AlphaFoldDB" id="E6XBY6"/>
<dbReference type="eggNOG" id="ENOG5032R6E">
    <property type="taxonomic scope" value="Bacteria"/>
</dbReference>
<dbReference type="EMBL" id="CP002453">
    <property type="protein sequence ID" value="ADV48988.1"/>
    <property type="molecule type" value="Genomic_DNA"/>
</dbReference>
<organism evidence="1 2">
    <name type="scientific">Cellulophaga algicola (strain DSM 14237 / IC166 / ACAM 630)</name>
    <dbReference type="NCBI Taxonomy" id="688270"/>
    <lineage>
        <taxon>Bacteria</taxon>
        <taxon>Pseudomonadati</taxon>
        <taxon>Bacteroidota</taxon>
        <taxon>Flavobacteriia</taxon>
        <taxon>Flavobacteriales</taxon>
        <taxon>Flavobacteriaceae</taxon>
        <taxon>Cellulophaga</taxon>
    </lineage>
</organism>
<dbReference type="KEGG" id="cao:Celal_1686"/>
<dbReference type="Proteomes" id="UP000008634">
    <property type="component" value="Chromosome"/>
</dbReference>
<sequence>MGINTISRLLIIFTFLLLSCKQEVKKENKITIEKNIPKIEVSQEKQEKKDKSDLEIILKQQLDIGYTQLYDDSYDISDYKYSEKDLEVILPLLQKNTQNLNSLSSEVFNSKIKKIFGRTILPKSNKKYLTIFFENPCNRNTSYYRNDNTIEVQPLSIHIIKGLNFITELYAIPEIIGYQKQFLDLSNNEKTSNNERTSSDGTLVAIHKWKDVNDLNNKRLFNLKKFVARNEYLFNDNKDHFDWLINNDEYFMKSLISEFGYLEDSKLLIWFIKKYRFETINGKTNGFEYGKLLWHKNCNNKFVFHNLVLEKMKDDESFSDDLNSYINFLIQNNQNFDNLSFKNQAYLIAQIYHSIQNETYEMFAYMGGFAEFQDKNNVYSEEFEKNNYYDLEGFKEEWLQAKVDGNGVSR</sequence>
<evidence type="ECO:0000313" key="1">
    <source>
        <dbReference type="EMBL" id="ADV48988.1"/>
    </source>
</evidence>
<keyword evidence="2" id="KW-1185">Reference proteome</keyword>
<accession>E6XBY6</accession>
<gene>
    <name evidence="1" type="ordered locus">Celal_1686</name>
</gene>
<proteinExistence type="predicted"/>
<name>E6XBY6_CELAD</name>
<dbReference type="HOGENOM" id="CLU_686414_0_0_10"/>